<feature type="binding site" evidence="1">
    <location>
        <position position="176"/>
    </location>
    <ligand>
        <name>Mn(2+)</name>
        <dbReference type="ChEBI" id="CHEBI:29035"/>
        <label>2</label>
    </ligand>
</feature>
<reference evidence="3 4" key="1">
    <citation type="journal article" date="2015" name="Genome Announc.">
        <title>Expanding the biotechnology potential of lactobacilli through comparative genomics of 213 strains and associated genera.</title>
        <authorList>
            <person name="Sun Z."/>
            <person name="Harris H.M."/>
            <person name="McCann A."/>
            <person name="Guo C."/>
            <person name="Argimon S."/>
            <person name="Zhang W."/>
            <person name="Yang X."/>
            <person name="Jeffery I.B."/>
            <person name="Cooney J.C."/>
            <person name="Kagawa T.F."/>
            <person name="Liu W."/>
            <person name="Song Y."/>
            <person name="Salvetti E."/>
            <person name="Wrobel A."/>
            <person name="Rasinkangas P."/>
            <person name="Parkhill J."/>
            <person name="Rea M.C."/>
            <person name="O'Sullivan O."/>
            <person name="Ritari J."/>
            <person name="Douillard F.P."/>
            <person name="Paul Ross R."/>
            <person name="Yang R."/>
            <person name="Briner A.E."/>
            <person name="Felis G.E."/>
            <person name="de Vos W.M."/>
            <person name="Barrangou R."/>
            <person name="Klaenhammer T.R."/>
            <person name="Caufield P.W."/>
            <person name="Cui Y."/>
            <person name="Zhang H."/>
            <person name="O'Toole P.W."/>
        </authorList>
    </citation>
    <scope>NUCLEOTIDE SEQUENCE [LARGE SCALE GENOMIC DNA]</scope>
    <source>
        <strain evidence="3 4">DSM 19906</strain>
    </source>
</reference>
<feature type="binding site" evidence="1">
    <location>
        <position position="117"/>
    </location>
    <ligand>
        <name>Mn(2+)</name>
        <dbReference type="ChEBI" id="CHEBI:29035"/>
        <label>2</label>
    </ligand>
</feature>
<dbReference type="Proteomes" id="UP000051439">
    <property type="component" value="Unassembled WGS sequence"/>
</dbReference>
<feature type="binding site" evidence="1">
    <location>
        <position position="376"/>
    </location>
    <ligand>
        <name>Mn(2+)</name>
        <dbReference type="ChEBI" id="CHEBI:29035"/>
        <label>2</label>
    </ligand>
</feature>
<accession>A0A0R1NRI1</accession>
<evidence type="ECO:0000259" key="2">
    <source>
        <dbReference type="Pfam" id="PF07687"/>
    </source>
</evidence>
<comment type="cofactor">
    <cofactor evidence="1">
        <name>Mn(2+)</name>
        <dbReference type="ChEBI" id="CHEBI:29035"/>
    </cofactor>
    <text evidence="1">The Mn(2+) ion enhances activity.</text>
</comment>
<keyword evidence="1" id="KW-0464">Manganese</keyword>
<protein>
    <submittedName>
        <fullName evidence="3">Amidohydrolase</fullName>
    </submittedName>
</protein>
<dbReference type="EMBL" id="AZEB01000008">
    <property type="protein sequence ID" value="KRL22329.1"/>
    <property type="molecule type" value="Genomic_DNA"/>
</dbReference>
<dbReference type="GO" id="GO:0046872">
    <property type="term" value="F:metal ion binding"/>
    <property type="evidence" value="ECO:0007669"/>
    <property type="project" value="UniProtKB-KW"/>
</dbReference>
<evidence type="ECO:0000256" key="1">
    <source>
        <dbReference type="PIRSR" id="PIRSR005962-1"/>
    </source>
</evidence>
<feature type="binding site" evidence="1">
    <location>
        <position position="151"/>
    </location>
    <ligand>
        <name>Mn(2+)</name>
        <dbReference type="ChEBI" id="CHEBI:29035"/>
        <label>2</label>
    </ligand>
</feature>
<dbReference type="InterPro" id="IPR036264">
    <property type="entry name" value="Bact_exopeptidase_dim_dom"/>
</dbReference>
<keyword evidence="4" id="KW-1185">Reference proteome</keyword>
<dbReference type="Gene3D" id="3.30.70.360">
    <property type="match status" value="1"/>
</dbReference>
<dbReference type="FunFam" id="3.30.70.360:FF:000020">
    <property type="entry name" value="Peptidase, M20/M25/M40 family"/>
    <property type="match status" value="1"/>
</dbReference>
<dbReference type="InterPro" id="IPR017439">
    <property type="entry name" value="Amidohydrolase"/>
</dbReference>
<gene>
    <name evidence="3" type="ORF">FC98_GL002711</name>
</gene>
<dbReference type="PANTHER" id="PTHR11014:SF63">
    <property type="entry name" value="METALLOPEPTIDASE, PUTATIVE (AFU_ORTHOLOGUE AFUA_6G09600)-RELATED"/>
    <property type="match status" value="1"/>
</dbReference>
<feature type="domain" description="Peptidase M20 dimerisation" evidence="2">
    <location>
        <begin position="195"/>
        <end position="289"/>
    </location>
</feature>
<dbReference type="Pfam" id="PF07687">
    <property type="entry name" value="M20_dimer"/>
    <property type="match status" value="1"/>
</dbReference>
<evidence type="ECO:0000313" key="3">
    <source>
        <dbReference type="EMBL" id="KRL22329.1"/>
    </source>
</evidence>
<dbReference type="SUPFAM" id="SSF53187">
    <property type="entry name" value="Zn-dependent exopeptidases"/>
    <property type="match status" value="1"/>
</dbReference>
<dbReference type="InterPro" id="IPR002933">
    <property type="entry name" value="Peptidase_M20"/>
</dbReference>
<dbReference type="Gene3D" id="3.40.630.10">
    <property type="entry name" value="Zn peptidases"/>
    <property type="match status" value="1"/>
</dbReference>
<dbReference type="PANTHER" id="PTHR11014">
    <property type="entry name" value="PEPTIDASE M20 FAMILY MEMBER"/>
    <property type="match status" value="1"/>
</dbReference>
<dbReference type="Pfam" id="PF01546">
    <property type="entry name" value="Peptidase_M20"/>
    <property type="match status" value="1"/>
</dbReference>
<dbReference type="AlphaFoldDB" id="A0A0R1NRI1"/>
<evidence type="ECO:0000313" key="4">
    <source>
        <dbReference type="Proteomes" id="UP000051439"/>
    </source>
</evidence>
<comment type="caution">
    <text evidence="3">The sequence shown here is derived from an EMBL/GenBank/DDBJ whole genome shotgun (WGS) entry which is preliminary data.</text>
</comment>
<dbReference type="GO" id="GO:0016787">
    <property type="term" value="F:hydrolase activity"/>
    <property type="evidence" value="ECO:0007669"/>
    <property type="project" value="UniProtKB-KW"/>
</dbReference>
<dbReference type="InterPro" id="IPR011650">
    <property type="entry name" value="Peptidase_M20_dimer"/>
</dbReference>
<organism evidence="3 4">
    <name type="scientific">Lentilactobacillus kisonensis DSM 19906 = JCM 15041</name>
    <dbReference type="NCBI Taxonomy" id="1423766"/>
    <lineage>
        <taxon>Bacteria</taxon>
        <taxon>Bacillati</taxon>
        <taxon>Bacillota</taxon>
        <taxon>Bacilli</taxon>
        <taxon>Lactobacillales</taxon>
        <taxon>Lactobacillaceae</taxon>
        <taxon>Lentilactobacillus</taxon>
    </lineage>
</organism>
<feature type="binding site" evidence="1">
    <location>
        <position position="115"/>
    </location>
    <ligand>
        <name>Mn(2+)</name>
        <dbReference type="ChEBI" id="CHEBI:29035"/>
        <label>2</label>
    </ligand>
</feature>
<sequence length="407" mass="44709">MKLKESINMSNDVYSELMSRLEQSEDEMIQLRRHFHEYPELSFKEKNTSQYIKNYYQGLDCTVRSCGDGYGMIVDIDSGHPGPKLALRADFDALAIQEDNTLPFKSKNPGVMHACGHDGHTAYMMVLAKNLIAIKDQLKGSIRIIHQPAEEVSPGGAKSMIADGALDGVDNVIGIHVMSSMPTGAIGYHLGESQTGRSDFTVKFTGKGGHASMPHLSNDAIIAGSYFVTALQTVVSRRIDPFDTASVTIGSFDGAGSFNAIKETVTLKGDVRVMKEATRQKIREQISQISHGIETTFGVKAQLDYDDNYPVLYNNPKFTEAIIKELKQAQIPQVTQITDFGPQDPSEDFAYFAQKKPSSFLYVGCMTDDGANHPHHSPDFLMNEKCLLIAAKAAGTATVSYLSDFDK</sequence>
<dbReference type="NCBIfam" id="TIGR01891">
    <property type="entry name" value="amidohydrolases"/>
    <property type="match status" value="1"/>
</dbReference>
<name>A0A0R1NRI1_9LACO</name>
<keyword evidence="3" id="KW-0378">Hydrolase</keyword>
<proteinExistence type="predicted"/>
<keyword evidence="1" id="KW-0479">Metal-binding</keyword>
<dbReference type="SUPFAM" id="SSF55031">
    <property type="entry name" value="Bacterial exopeptidase dimerisation domain"/>
    <property type="match status" value="1"/>
</dbReference>
<dbReference type="PIRSF" id="PIRSF005962">
    <property type="entry name" value="Pept_M20D_amidohydro"/>
    <property type="match status" value="1"/>
</dbReference>
<dbReference type="PATRIC" id="fig|1423766.4.peg.2833"/>